<protein>
    <submittedName>
        <fullName evidence="1">Uncharacterized protein</fullName>
    </submittedName>
</protein>
<gene>
    <name evidence="1" type="ORF">AXG93_1838s1130</name>
</gene>
<organism evidence="1 2">
    <name type="scientific">Marchantia polymorpha subsp. ruderalis</name>
    <dbReference type="NCBI Taxonomy" id="1480154"/>
    <lineage>
        <taxon>Eukaryota</taxon>
        <taxon>Viridiplantae</taxon>
        <taxon>Streptophyta</taxon>
        <taxon>Embryophyta</taxon>
        <taxon>Marchantiophyta</taxon>
        <taxon>Marchantiopsida</taxon>
        <taxon>Marchantiidae</taxon>
        <taxon>Marchantiales</taxon>
        <taxon>Marchantiaceae</taxon>
        <taxon>Marchantia</taxon>
    </lineage>
</organism>
<dbReference type="EMBL" id="LVLJ01000960">
    <property type="protein sequence ID" value="OAE31803.1"/>
    <property type="molecule type" value="Genomic_DNA"/>
</dbReference>
<accession>A0A176WGR7</accession>
<proteinExistence type="predicted"/>
<name>A0A176WGR7_MARPO</name>
<dbReference type="AlphaFoldDB" id="A0A176WGR7"/>
<comment type="caution">
    <text evidence="1">The sequence shown here is derived from an EMBL/GenBank/DDBJ whole genome shotgun (WGS) entry which is preliminary data.</text>
</comment>
<sequence>MTGMDGWMEKEGRGGEGCVDGKSVLSCLALSRRAKVHVEARGRFALRCVSWMDSPCMVPSPPPPPLDLRSRLDFALRRSSSSPPLIDRYNVDLGEAKDAKLVLGTGEEPPVHVVPQVMTYPGPSGCERPARALTRIVWGGCLSPTIVAPSCKFPSSEKSLGSLFTLPFQMCLISNLSVDGPDEDNSGPGSWFGTPSLPCSAHAVEVTLCRLGVEGTRRAIAVGISTNAVASA</sequence>
<reference evidence="1" key="1">
    <citation type="submission" date="2016-03" db="EMBL/GenBank/DDBJ databases">
        <title>Mechanisms controlling the formation of the plant cell surface in tip-growing cells are functionally conserved among land plants.</title>
        <authorList>
            <person name="Honkanen S."/>
            <person name="Jones V.A."/>
            <person name="Morieri G."/>
            <person name="Champion C."/>
            <person name="Hetherington A.J."/>
            <person name="Kelly S."/>
            <person name="Saint-Marcoux D."/>
            <person name="Proust H."/>
            <person name="Prescott H."/>
            <person name="Dolan L."/>
        </authorList>
    </citation>
    <scope>NUCLEOTIDE SEQUENCE [LARGE SCALE GENOMIC DNA]</scope>
    <source>
        <tissue evidence="1">Whole gametophyte</tissue>
    </source>
</reference>
<evidence type="ECO:0000313" key="1">
    <source>
        <dbReference type="EMBL" id="OAE31803.1"/>
    </source>
</evidence>
<keyword evidence="2" id="KW-1185">Reference proteome</keyword>
<evidence type="ECO:0000313" key="2">
    <source>
        <dbReference type="Proteomes" id="UP000077202"/>
    </source>
</evidence>
<dbReference type="Proteomes" id="UP000077202">
    <property type="component" value="Unassembled WGS sequence"/>
</dbReference>